<reference evidence="2 3" key="1">
    <citation type="submission" date="2018-03" db="EMBL/GenBank/DDBJ databases">
        <title>Genomic Encyclopedia of Archaeal and Bacterial Type Strains, Phase II (KMG-II): from individual species to whole genera.</title>
        <authorList>
            <person name="Goeker M."/>
        </authorList>
    </citation>
    <scope>NUCLEOTIDE SEQUENCE [LARGE SCALE GENOMIC DNA]</scope>
    <source>
        <strain evidence="2 3">DSM 44720</strain>
    </source>
</reference>
<dbReference type="Proteomes" id="UP000239494">
    <property type="component" value="Unassembled WGS sequence"/>
</dbReference>
<dbReference type="OrthoDB" id="3806195at2"/>
<feature type="compositionally biased region" description="Low complexity" evidence="1">
    <location>
        <begin position="589"/>
        <end position="613"/>
    </location>
</feature>
<organism evidence="2 3">
    <name type="scientific">Umezawaea tangerina</name>
    <dbReference type="NCBI Taxonomy" id="84725"/>
    <lineage>
        <taxon>Bacteria</taxon>
        <taxon>Bacillati</taxon>
        <taxon>Actinomycetota</taxon>
        <taxon>Actinomycetes</taxon>
        <taxon>Pseudonocardiales</taxon>
        <taxon>Pseudonocardiaceae</taxon>
        <taxon>Umezawaea</taxon>
    </lineage>
</organism>
<dbReference type="RefSeq" id="WP_106186370.1">
    <property type="nucleotide sequence ID" value="NZ_PVTF01000002.1"/>
</dbReference>
<evidence type="ECO:0000313" key="2">
    <source>
        <dbReference type="EMBL" id="PRY44785.1"/>
    </source>
</evidence>
<feature type="compositionally biased region" description="Low complexity" evidence="1">
    <location>
        <begin position="656"/>
        <end position="666"/>
    </location>
</feature>
<dbReference type="AlphaFoldDB" id="A0A2T0TGN2"/>
<evidence type="ECO:0000313" key="3">
    <source>
        <dbReference type="Proteomes" id="UP000239494"/>
    </source>
</evidence>
<name>A0A2T0TGN2_9PSEU</name>
<evidence type="ECO:0000256" key="1">
    <source>
        <dbReference type="SAM" id="MobiDB-lite"/>
    </source>
</evidence>
<proteinExistence type="predicted"/>
<dbReference type="Gene3D" id="3.40.50.300">
    <property type="entry name" value="P-loop containing nucleotide triphosphate hydrolases"/>
    <property type="match status" value="1"/>
</dbReference>
<protein>
    <submittedName>
        <fullName evidence="2">Uncharacterized protein</fullName>
    </submittedName>
</protein>
<sequence length="805" mass="83319">MSETPFDEKHTSGSVSNHIEHITGTAIQAAVMNVKVSNQGVLRALADNVHRLLTSREPLEIRPLPRTARWAQRGTLVGRRGQLAELRERLASRHHVLICGPAGIGKTSFLQHAAVERVLSADAVPDCAGLLWPTVQGANPKEVLRDLALRCTNAKSAAALRFLGTLHALVVLDGVDWSPTQLGVLLDAMPESVFVISSRTAVLSPLSRPLPLGGLSAKAAGKLMKNELGRRLTDEEQLQVERIRVRCDGNPTELVQIGAAVRAAPRNALSEHHGADGAHFIVPRLLATAGEPASALLRTLLVFPELSWGEELLRTTAEPALDGATELVDRRLVLHEAGRYRVAHNVAGVVSPLEDEDVTVLFDQITGWIAEEATSGQVVAELAVVEGVLRRMLEEHEHRSAVHLARITSARLLPSLWWDRGDRVLRLGLLAARQGGSSADELYFRKALAIRRAADRQLEEALRLTSAAAMSAENGVGTVVDGARDPSAVPEAQGVTDVAEAGSGGAGEHLRHLMANAAARFSGSPAMVNITSVVQGTPVLVRAAALGTAALAVCGAAVLGSQSADSQTDAAPTTNAVTGTRNASLPLLPGAAIPSSSTGSASATASSGAQAPSDVPSAEVGVPAPDTVASGADPTAGQTVPDGGTGLVRNAGFDEPSGTGPTSVTGGAPGKPAGGKSAAADWAVYNNSNGGTTTTELVPSTGPGGGQMLRLCTTQPSNEVFQYFATKVGVGPTEAVVEVWVYVERGRVGVGIGDGGSTSLRGSSGKQGQWELLRASSGGDPATEVVIAAIAADTCFSVDSVSTRP</sequence>
<accession>A0A2T0TGN2</accession>
<keyword evidence="3" id="KW-1185">Reference proteome</keyword>
<comment type="caution">
    <text evidence="2">The sequence shown here is derived from an EMBL/GenBank/DDBJ whole genome shotgun (WGS) entry which is preliminary data.</text>
</comment>
<dbReference type="SUPFAM" id="SSF52540">
    <property type="entry name" value="P-loop containing nucleoside triphosphate hydrolases"/>
    <property type="match status" value="1"/>
</dbReference>
<feature type="region of interest" description="Disordered" evidence="1">
    <location>
        <begin position="562"/>
        <end position="676"/>
    </location>
</feature>
<feature type="compositionally biased region" description="Polar residues" evidence="1">
    <location>
        <begin position="562"/>
        <end position="583"/>
    </location>
</feature>
<gene>
    <name evidence="2" type="ORF">CLV43_102350</name>
</gene>
<dbReference type="InterPro" id="IPR027417">
    <property type="entry name" value="P-loop_NTPase"/>
</dbReference>
<dbReference type="EMBL" id="PVTF01000002">
    <property type="protein sequence ID" value="PRY44785.1"/>
    <property type="molecule type" value="Genomic_DNA"/>
</dbReference>